<organism evidence="6 7">
    <name type="scientific">Pseudomaricurvus hydrocarbonicus</name>
    <dbReference type="NCBI Taxonomy" id="1470433"/>
    <lineage>
        <taxon>Bacteria</taxon>
        <taxon>Pseudomonadati</taxon>
        <taxon>Pseudomonadota</taxon>
        <taxon>Gammaproteobacteria</taxon>
        <taxon>Cellvibrionales</taxon>
        <taxon>Cellvibrionaceae</taxon>
        <taxon>Pseudomaricurvus</taxon>
    </lineage>
</organism>
<protein>
    <submittedName>
        <fullName evidence="6">LysR family transcriptional regulator</fullName>
    </submittedName>
</protein>
<dbReference type="AlphaFoldDB" id="A0A9E5T4Y6"/>
<dbReference type="InterPro" id="IPR000847">
    <property type="entry name" value="LysR_HTH_N"/>
</dbReference>
<keyword evidence="3" id="KW-0238">DNA-binding</keyword>
<dbReference type="InterPro" id="IPR005119">
    <property type="entry name" value="LysR_subst-bd"/>
</dbReference>
<evidence type="ECO:0000256" key="2">
    <source>
        <dbReference type="ARBA" id="ARBA00023015"/>
    </source>
</evidence>
<keyword evidence="7" id="KW-1185">Reference proteome</keyword>
<evidence type="ECO:0000313" key="6">
    <source>
        <dbReference type="EMBL" id="NHO68553.1"/>
    </source>
</evidence>
<dbReference type="GO" id="GO:0003700">
    <property type="term" value="F:DNA-binding transcription factor activity"/>
    <property type="evidence" value="ECO:0007669"/>
    <property type="project" value="InterPro"/>
</dbReference>
<dbReference type="InterPro" id="IPR036388">
    <property type="entry name" value="WH-like_DNA-bd_sf"/>
</dbReference>
<dbReference type="Pfam" id="PF00126">
    <property type="entry name" value="HTH_1"/>
    <property type="match status" value="1"/>
</dbReference>
<gene>
    <name evidence="6" type="ORF">G8770_23620</name>
</gene>
<evidence type="ECO:0000256" key="4">
    <source>
        <dbReference type="ARBA" id="ARBA00023163"/>
    </source>
</evidence>
<dbReference type="InterPro" id="IPR036390">
    <property type="entry name" value="WH_DNA-bd_sf"/>
</dbReference>
<dbReference type="SUPFAM" id="SSF53850">
    <property type="entry name" value="Periplasmic binding protein-like II"/>
    <property type="match status" value="1"/>
</dbReference>
<dbReference type="Pfam" id="PF03466">
    <property type="entry name" value="LysR_substrate"/>
    <property type="match status" value="1"/>
</dbReference>
<evidence type="ECO:0000313" key="7">
    <source>
        <dbReference type="Proteomes" id="UP000787472"/>
    </source>
</evidence>
<dbReference type="PROSITE" id="PS50931">
    <property type="entry name" value="HTH_LYSR"/>
    <property type="match status" value="1"/>
</dbReference>
<feature type="domain" description="HTH lysR-type" evidence="5">
    <location>
        <begin position="5"/>
        <end position="62"/>
    </location>
</feature>
<comment type="caution">
    <text evidence="6">The sequence shown here is derived from an EMBL/GenBank/DDBJ whole genome shotgun (WGS) entry which is preliminary data.</text>
</comment>
<dbReference type="GO" id="GO:0005829">
    <property type="term" value="C:cytosol"/>
    <property type="evidence" value="ECO:0007669"/>
    <property type="project" value="TreeGrafter"/>
</dbReference>
<dbReference type="Gene3D" id="1.10.10.10">
    <property type="entry name" value="Winged helix-like DNA-binding domain superfamily/Winged helix DNA-binding domain"/>
    <property type="match status" value="1"/>
</dbReference>
<sequence>MKVTVNSIRLKYLYEAQRYSTMNAASEAMDVAPSSVTRQIAALEKELGVEMIEKGRRGIKLTEAGILAVNHYAERCAQEEVFLSQLDSLKRLRSGTVKIAIGEGFVSDDFSRIINNFLAEYDGIVVDILLAKTNHISDLVKEDEIHFGLIFDTPKDPKIRTKAEFDQPIKAILPPNHPLASRKSLKLEEIAQEKIALPNKSYRIRQIIDRTDTFLEPKLTSNSLHLLREYVKTENAITFMPEIAVFKDLVSEQIVSRPTDNPILNSTKISLITRLGRQLPVTADILLQLVRNHLTSTLNQISKVSSVS</sequence>
<keyword evidence="2" id="KW-0805">Transcription regulation</keyword>
<keyword evidence="4" id="KW-0804">Transcription</keyword>
<accession>A0A9E5T4Y6</accession>
<evidence type="ECO:0000256" key="3">
    <source>
        <dbReference type="ARBA" id="ARBA00023125"/>
    </source>
</evidence>
<dbReference type="EMBL" id="JAAONZ010000039">
    <property type="protein sequence ID" value="NHO68553.1"/>
    <property type="molecule type" value="Genomic_DNA"/>
</dbReference>
<dbReference type="PANTHER" id="PTHR30419:SF8">
    <property type="entry name" value="NITROGEN ASSIMILATION TRANSCRIPTIONAL ACTIVATOR-RELATED"/>
    <property type="match status" value="1"/>
</dbReference>
<dbReference type="Proteomes" id="UP000787472">
    <property type="component" value="Unassembled WGS sequence"/>
</dbReference>
<reference evidence="6" key="1">
    <citation type="submission" date="2020-03" db="EMBL/GenBank/DDBJ databases">
        <authorList>
            <person name="Guo F."/>
        </authorList>
    </citation>
    <scope>NUCLEOTIDE SEQUENCE</scope>
    <source>
        <strain evidence="6">JCM 30134</strain>
    </source>
</reference>
<dbReference type="InterPro" id="IPR050950">
    <property type="entry name" value="HTH-type_LysR_regulators"/>
</dbReference>
<dbReference type="PANTHER" id="PTHR30419">
    <property type="entry name" value="HTH-TYPE TRANSCRIPTIONAL REGULATOR YBHD"/>
    <property type="match status" value="1"/>
</dbReference>
<dbReference type="RefSeq" id="WP_167192517.1">
    <property type="nucleotide sequence ID" value="NZ_JAAONZ010000039.1"/>
</dbReference>
<proteinExistence type="inferred from homology"/>
<dbReference type="GO" id="GO:0003677">
    <property type="term" value="F:DNA binding"/>
    <property type="evidence" value="ECO:0007669"/>
    <property type="project" value="UniProtKB-KW"/>
</dbReference>
<evidence type="ECO:0000256" key="1">
    <source>
        <dbReference type="ARBA" id="ARBA00009437"/>
    </source>
</evidence>
<dbReference type="Gene3D" id="3.40.190.290">
    <property type="match status" value="1"/>
</dbReference>
<comment type="similarity">
    <text evidence="1">Belongs to the LysR transcriptional regulatory family.</text>
</comment>
<dbReference type="SUPFAM" id="SSF46785">
    <property type="entry name" value="Winged helix' DNA-binding domain"/>
    <property type="match status" value="1"/>
</dbReference>
<name>A0A9E5T4Y6_9GAMM</name>
<evidence type="ECO:0000259" key="5">
    <source>
        <dbReference type="PROSITE" id="PS50931"/>
    </source>
</evidence>